<keyword evidence="3" id="KW-1185">Reference proteome</keyword>
<sequence length="110" mass="12088">MASKTSSSFLAVLLVFNVLLALAGHAVARRNTPKSSKNLDKKQPQFLIDSDGSFLIPGIGRVVLPPKYTHLPFGPFTGHTGAGGIGLRVRRNRVRIRVRVRVGPQLHPRW</sequence>
<reference evidence="2 3" key="1">
    <citation type="journal article" date="2023" name="Science">
        <title>Elucidation of the pathway for biosynthesis of saponin adjuvants from the soapbark tree.</title>
        <authorList>
            <person name="Reed J."/>
            <person name="Orme A."/>
            <person name="El-Demerdash A."/>
            <person name="Owen C."/>
            <person name="Martin L.B.B."/>
            <person name="Misra R.C."/>
            <person name="Kikuchi S."/>
            <person name="Rejzek M."/>
            <person name="Martin A.C."/>
            <person name="Harkess A."/>
            <person name="Leebens-Mack J."/>
            <person name="Louveau T."/>
            <person name="Stephenson M.J."/>
            <person name="Osbourn A."/>
        </authorList>
    </citation>
    <scope>NUCLEOTIDE SEQUENCE [LARGE SCALE GENOMIC DNA]</scope>
    <source>
        <strain evidence="2">S10</strain>
    </source>
</reference>
<accession>A0AAD7QH79</accession>
<dbReference type="AlphaFoldDB" id="A0AAD7QH79"/>
<dbReference type="PANTHER" id="PTHR36733">
    <property type="entry name" value="CELL WALL PROTEIN-RELATED"/>
    <property type="match status" value="1"/>
</dbReference>
<dbReference type="InterPro" id="IPR034565">
    <property type="entry name" value="Put_cell_wall"/>
</dbReference>
<dbReference type="KEGG" id="qsa:O6P43_000690"/>
<dbReference type="EMBL" id="JARAOO010000001">
    <property type="protein sequence ID" value="KAJ7981423.1"/>
    <property type="molecule type" value="Genomic_DNA"/>
</dbReference>
<name>A0AAD7QH79_QUISA</name>
<feature type="chain" id="PRO_5042057768" evidence="1">
    <location>
        <begin position="29"/>
        <end position="110"/>
    </location>
</feature>
<organism evidence="2 3">
    <name type="scientific">Quillaja saponaria</name>
    <name type="common">Soap bark tree</name>
    <dbReference type="NCBI Taxonomy" id="32244"/>
    <lineage>
        <taxon>Eukaryota</taxon>
        <taxon>Viridiplantae</taxon>
        <taxon>Streptophyta</taxon>
        <taxon>Embryophyta</taxon>
        <taxon>Tracheophyta</taxon>
        <taxon>Spermatophyta</taxon>
        <taxon>Magnoliopsida</taxon>
        <taxon>eudicotyledons</taxon>
        <taxon>Gunneridae</taxon>
        <taxon>Pentapetalae</taxon>
        <taxon>rosids</taxon>
        <taxon>fabids</taxon>
        <taxon>Fabales</taxon>
        <taxon>Quillajaceae</taxon>
        <taxon>Quillaja</taxon>
    </lineage>
</organism>
<gene>
    <name evidence="2" type="ORF">O6P43_000690</name>
</gene>
<keyword evidence="1" id="KW-0732">Signal</keyword>
<comment type="caution">
    <text evidence="2">The sequence shown here is derived from an EMBL/GenBank/DDBJ whole genome shotgun (WGS) entry which is preliminary data.</text>
</comment>
<feature type="signal peptide" evidence="1">
    <location>
        <begin position="1"/>
        <end position="28"/>
    </location>
</feature>
<dbReference type="PANTHER" id="PTHR36733:SF1">
    <property type="entry name" value="CELL WALL PROTEIN-RELATED"/>
    <property type="match status" value="1"/>
</dbReference>
<evidence type="ECO:0000256" key="1">
    <source>
        <dbReference type="SAM" id="SignalP"/>
    </source>
</evidence>
<evidence type="ECO:0000313" key="3">
    <source>
        <dbReference type="Proteomes" id="UP001163823"/>
    </source>
</evidence>
<evidence type="ECO:0000313" key="2">
    <source>
        <dbReference type="EMBL" id="KAJ7981423.1"/>
    </source>
</evidence>
<proteinExistence type="predicted"/>
<protein>
    <submittedName>
        <fullName evidence="2">Cell wall protein</fullName>
    </submittedName>
</protein>
<dbReference type="Proteomes" id="UP001163823">
    <property type="component" value="Chromosome 1"/>
</dbReference>